<name>A0ABQ3MBS2_9PSEU</name>
<dbReference type="EMBL" id="BNAR01000004">
    <property type="protein sequence ID" value="GHH38671.1"/>
    <property type="molecule type" value="Genomic_DNA"/>
</dbReference>
<evidence type="ECO:0000313" key="1">
    <source>
        <dbReference type="EMBL" id="GHH38671.1"/>
    </source>
</evidence>
<organism evidence="1 2">
    <name type="scientific">Lentzea cavernae</name>
    <dbReference type="NCBI Taxonomy" id="2020703"/>
    <lineage>
        <taxon>Bacteria</taxon>
        <taxon>Bacillati</taxon>
        <taxon>Actinomycetota</taxon>
        <taxon>Actinomycetes</taxon>
        <taxon>Pseudonocardiales</taxon>
        <taxon>Pseudonocardiaceae</taxon>
        <taxon>Lentzea</taxon>
    </lineage>
</organism>
<comment type="caution">
    <text evidence="1">The sequence shown here is derived from an EMBL/GenBank/DDBJ whole genome shotgun (WGS) entry which is preliminary data.</text>
</comment>
<proteinExistence type="predicted"/>
<dbReference type="Proteomes" id="UP000605568">
    <property type="component" value="Unassembled WGS sequence"/>
</dbReference>
<gene>
    <name evidence="1" type="ORF">GCM10017774_28970</name>
</gene>
<reference evidence="2" key="1">
    <citation type="journal article" date="2019" name="Int. J. Syst. Evol. Microbiol.">
        <title>The Global Catalogue of Microorganisms (GCM) 10K type strain sequencing project: providing services to taxonomists for standard genome sequencing and annotation.</title>
        <authorList>
            <consortium name="The Broad Institute Genomics Platform"/>
            <consortium name="The Broad Institute Genome Sequencing Center for Infectious Disease"/>
            <person name="Wu L."/>
            <person name="Ma J."/>
        </authorList>
    </citation>
    <scope>NUCLEOTIDE SEQUENCE [LARGE SCALE GENOMIC DNA]</scope>
    <source>
        <strain evidence="2">CGMCC 4.7367</strain>
    </source>
</reference>
<protein>
    <submittedName>
        <fullName evidence="1">Uncharacterized protein</fullName>
    </submittedName>
</protein>
<evidence type="ECO:0000313" key="2">
    <source>
        <dbReference type="Proteomes" id="UP000605568"/>
    </source>
</evidence>
<sequence length="48" mass="5113">MKAEGGRDSRPPEDWLEGVVLDGILHTGHNPTSARALAVRLVCDTAIS</sequence>
<accession>A0ABQ3MBS2</accession>
<keyword evidence="2" id="KW-1185">Reference proteome</keyword>
<dbReference type="RefSeq" id="WP_191298436.1">
    <property type="nucleotide sequence ID" value="NZ_BNAR01000004.1"/>
</dbReference>